<dbReference type="InterPro" id="IPR018762">
    <property type="entry name" value="ChpT_C"/>
</dbReference>
<evidence type="ECO:0000313" key="3">
    <source>
        <dbReference type="Proteomes" id="UP001243846"/>
    </source>
</evidence>
<feature type="domain" description="Histidine phosphotransferase ChpT C-terminal" evidence="1">
    <location>
        <begin position="34"/>
        <end position="155"/>
    </location>
</feature>
<dbReference type="Proteomes" id="UP001243846">
    <property type="component" value="Unassembled WGS sequence"/>
</dbReference>
<dbReference type="EMBL" id="JAUFRC010000001">
    <property type="protein sequence ID" value="MDN3712237.1"/>
    <property type="molecule type" value="Genomic_DNA"/>
</dbReference>
<keyword evidence="3" id="KW-1185">Reference proteome</keyword>
<name>A0ABT8D9Y0_9RHOB</name>
<proteinExistence type="predicted"/>
<dbReference type="InterPro" id="IPR036890">
    <property type="entry name" value="HATPase_C_sf"/>
</dbReference>
<accession>A0ABT8D9Y0</accession>
<gene>
    <name evidence="2" type="ORF">QWZ10_11350</name>
</gene>
<dbReference type="Gene3D" id="3.30.565.10">
    <property type="entry name" value="Histidine kinase-like ATPase, C-terminal domain"/>
    <property type="match status" value="1"/>
</dbReference>
<protein>
    <submittedName>
        <fullName evidence="2">Histidine phosphotransferase family protein</fullName>
    </submittedName>
</protein>
<comment type="caution">
    <text evidence="2">The sequence shown here is derived from an EMBL/GenBank/DDBJ whole genome shotgun (WGS) entry which is preliminary data.</text>
</comment>
<dbReference type="Pfam" id="PF10090">
    <property type="entry name" value="HPTransfase"/>
    <property type="match status" value="1"/>
</dbReference>
<sequence>MQLITDSVDAARDRITLFRMAFGHTSTGQRISCNELATLLHSFDRNGRLRVNFDATGDLPRSEGRMVILALMCLETAMPWGGRVLICRGARGWRLVAEATRVKVDPTLWSWLDKDGLPLQSGQLPDLAPSEVQFGLLAMFAGQECRTIHWEMDENGGEIAF</sequence>
<evidence type="ECO:0000313" key="2">
    <source>
        <dbReference type="EMBL" id="MDN3712237.1"/>
    </source>
</evidence>
<reference evidence="3" key="1">
    <citation type="journal article" date="2019" name="Int. J. Syst. Evol. Microbiol.">
        <title>The Global Catalogue of Microorganisms (GCM) 10K type strain sequencing project: providing services to taxonomists for standard genome sequencing and annotation.</title>
        <authorList>
            <consortium name="The Broad Institute Genomics Platform"/>
            <consortium name="The Broad Institute Genome Sequencing Center for Infectious Disease"/>
            <person name="Wu L."/>
            <person name="Ma J."/>
        </authorList>
    </citation>
    <scope>NUCLEOTIDE SEQUENCE [LARGE SCALE GENOMIC DNA]</scope>
    <source>
        <strain evidence="3">CECT 8482</strain>
    </source>
</reference>
<evidence type="ECO:0000259" key="1">
    <source>
        <dbReference type="Pfam" id="PF10090"/>
    </source>
</evidence>
<organism evidence="2 3">
    <name type="scientific">Paracoccus cavernae</name>
    <dbReference type="NCBI Taxonomy" id="1571207"/>
    <lineage>
        <taxon>Bacteria</taxon>
        <taxon>Pseudomonadati</taxon>
        <taxon>Pseudomonadota</taxon>
        <taxon>Alphaproteobacteria</taxon>
        <taxon>Rhodobacterales</taxon>
        <taxon>Paracoccaceae</taxon>
        <taxon>Paracoccus</taxon>
    </lineage>
</organism>